<keyword evidence="1" id="KW-0614">Plasmid</keyword>
<protein>
    <submittedName>
        <fullName evidence="1">Uncharacterized protein</fullName>
    </submittedName>
</protein>
<proteinExistence type="predicted"/>
<evidence type="ECO:0000313" key="1">
    <source>
        <dbReference type="EMBL" id="ABI30065.1"/>
    </source>
</evidence>
<dbReference type="AlphaFoldDB" id="Q0GPC1"/>
<accession>Q0GPC1</accession>
<name>Q0GPC1_VIBCL</name>
<sequence>MSTIGITSYEHYATSPFCIIINKINILVIYYSFFPSISLKGCRPCRASLDIPACRYAPVMPRQRREKLFSAALGI</sequence>
<dbReference type="EMBL" id="DQ787204">
    <property type="protein sequence ID" value="ABI30065.1"/>
    <property type="molecule type" value="Genomic_DNA"/>
</dbReference>
<reference evidence="1" key="1">
    <citation type="journal article" date="2012" name="Ecotoxicology">
        <title>High incidence of plasmids in marine Vibrio species isolated from Mai Po Nature Reserve of Hong Kong.</title>
        <authorList>
            <person name="Zhang R."/>
            <person name="Pan L."/>
            <person name="Zhao Z."/>
            <person name="Gu J.D."/>
        </authorList>
    </citation>
    <scope>NUCLEOTIDE SEQUENCE</scope>
    <source>
        <strain evidence="1">G1.1</strain>
        <plasmid evidence="1">pVCG1.2</plasmid>
    </source>
</reference>
<geneLocation type="plasmid" evidence="1">
    <name>pVCG1.2</name>
</geneLocation>
<organism evidence="1">
    <name type="scientific">Vibrio cholerae</name>
    <dbReference type="NCBI Taxonomy" id="666"/>
    <lineage>
        <taxon>Bacteria</taxon>
        <taxon>Pseudomonadati</taxon>
        <taxon>Pseudomonadota</taxon>
        <taxon>Gammaproteobacteria</taxon>
        <taxon>Vibrionales</taxon>
        <taxon>Vibrionaceae</taxon>
        <taxon>Vibrio</taxon>
    </lineage>
</organism>